<dbReference type="PIRSF" id="PIRSF006728">
    <property type="entry name" value="CinA"/>
    <property type="match status" value="1"/>
</dbReference>
<dbReference type="HAMAP" id="MF_00226_B">
    <property type="entry name" value="CinA_B"/>
    <property type="match status" value="1"/>
</dbReference>
<feature type="domain" description="MoaB/Mog" evidence="2">
    <location>
        <begin position="4"/>
        <end position="178"/>
    </location>
</feature>
<dbReference type="InterPro" id="IPR036653">
    <property type="entry name" value="CinA-like_C"/>
</dbReference>
<gene>
    <name evidence="3" type="ORF">LQ567_23170</name>
</gene>
<accession>A0ABS8PY26</accession>
<dbReference type="PANTHER" id="PTHR13939">
    <property type="entry name" value="NICOTINAMIDE-NUCLEOTIDE AMIDOHYDROLASE PNCC"/>
    <property type="match status" value="1"/>
</dbReference>
<organism evidence="3 4">
    <name type="scientific">Niabella pedocola</name>
    <dbReference type="NCBI Taxonomy" id="1752077"/>
    <lineage>
        <taxon>Bacteria</taxon>
        <taxon>Pseudomonadati</taxon>
        <taxon>Bacteroidota</taxon>
        <taxon>Chitinophagia</taxon>
        <taxon>Chitinophagales</taxon>
        <taxon>Chitinophagaceae</taxon>
        <taxon>Niabella</taxon>
    </lineage>
</organism>
<dbReference type="RefSeq" id="WP_231008261.1">
    <property type="nucleotide sequence ID" value="NZ_JAJNEC010000007.1"/>
</dbReference>
<evidence type="ECO:0000256" key="1">
    <source>
        <dbReference type="HAMAP-Rule" id="MF_00226"/>
    </source>
</evidence>
<dbReference type="InterPro" id="IPR008136">
    <property type="entry name" value="CinA_C"/>
</dbReference>
<dbReference type="InterPro" id="IPR008135">
    <property type="entry name" value="Competence-induced_CinA"/>
</dbReference>
<dbReference type="InterPro" id="IPR050101">
    <property type="entry name" value="CinA"/>
</dbReference>
<evidence type="ECO:0000313" key="4">
    <source>
        <dbReference type="Proteomes" id="UP001199816"/>
    </source>
</evidence>
<dbReference type="NCBIfam" id="TIGR00199">
    <property type="entry name" value="PncC_domain"/>
    <property type="match status" value="1"/>
</dbReference>
<protein>
    <recommendedName>
        <fullName evidence="1">CinA-like protein</fullName>
    </recommendedName>
</protein>
<sequence length="426" mass="46625">MNASIITIGDELLIGQTIDTNSAFIAQEFNKKGIWVKRRVAVGDVAEDIEKALDEESLQAQIVILTGGLGPTADDITKPLLNNYFGGKMVIDPKVAEHIEYLFREVYRKPGPIAERNKKQAEVPDVAKVLHNARGSAPGMWFEKTVKGRNVVFVSLPGVPHEMKGLLVEEVIPRLLKYFKFPFIIHRTALTAGLGESMVAERLIDFEAALPRHIKLAYLPSYGAVKLRLTAQGQQEEQLTEQINFQFDQLTALLSDILVSKADEPIEKIIGQLLLHRKKTMATAESCTGGNVAHWITRIPGASAYYNGSIVSYSNLVKEALLAVPSGTLRRQGAVSSETVEAMVKGALQQLGADYAVATSGIAGPDGGTPDKPVGTIWIAAGNQDRVVTKLLQLRFDREQNIEITTMQALLLLRRVILDLEADPAL</sequence>
<dbReference type="EMBL" id="JAJNEC010000007">
    <property type="protein sequence ID" value="MCD2425704.1"/>
    <property type="molecule type" value="Genomic_DNA"/>
</dbReference>
<name>A0ABS8PY26_9BACT</name>
<dbReference type="InterPro" id="IPR001453">
    <property type="entry name" value="MoaB/Mog_dom"/>
</dbReference>
<comment type="caution">
    <text evidence="3">The sequence shown here is derived from an EMBL/GenBank/DDBJ whole genome shotgun (WGS) entry which is preliminary data.</text>
</comment>
<dbReference type="Pfam" id="PF18146">
    <property type="entry name" value="CinA_KH"/>
    <property type="match status" value="1"/>
</dbReference>
<dbReference type="Gene3D" id="3.90.950.20">
    <property type="entry name" value="CinA-like"/>
    <property type="match status" value="1"/>
</dbReference>
<dbReference type="Gene3D" id="3.40.980.10">
    <property type="entry name" value="MoaB/Mog-like domain"/>
    <property type="match status" value="1"/>
</dbReference>
<dbReference type="PANTHER" id="PTHR13939:SF0">
    <property type="entry name" value="NMN AMIDOHYDROLASE-LIKE PROTEIN YFAY"/>
    <property type="match status" value="1"/>
</dbReference>
<dbReference type="Pfam" id="PF02464">
    <property type="entry name" value="CinA"/>
    <property type="match status" value="1"/>
</dbReference>
<dbReference type="InterPro" id="IPR041424">
    <property type="entry name" value="CinA_KH"/>
</dbReference>
<comment type="similarity">
    <text evidence="1">Belongs to the CinA family.</text>
</comment>
<dbReference type="CDD" id="cd00885">
    <property type="entry name" value="cinA"/>
    <property type="match status" value="1"/>
</dbReference>
<dbReference type="InterPro" id="IPR036425">
    <property type="entry name" value="MoaB/Mog-like_dom_sf"/>
</dbReference>
<keyword evidence="4" id="KW-1185">Reference proteome</keyword>
<dbReference type="NCBIfam" id="TIGR00200">
    <property type="entry name" value="cinA_nterm"/>
    <property type="match status" value="1"/>
</dbReference>
<dbReference type="Pfam" id="PF00994">
    <property type="entry name" value="MoCF_biosynth"/>
    <property type="match status" value="1"/>
</dbReference>
<dbReference type="SUPFAM" id="SSF142433">
    <property type="entry name" value="CinA-like"/>
    <property type="match status" value="1"/>
</dbReference>
<reference evidence="3 4" key="1">
    <citation type="submission" date="2021-11" db="EMBL/GenBank/DDBJ databases">
        <title>Genomic of Niabella pedocola.</title>
        <authorList>
            <person name="Wu T."/>
        </authorList>
    </citation>
    <scope>NUCLEOTIDE SEQUENCE [LARGE SCALE GENOMIC DNA]</scope>
    <source>
        <strain evidence="3 4">JCM 31011</strain>
    </source>
</reference>
<evidence type="ECO:0000313" key="3">
    <source>
        <dbReference type="EMBL" id="MCD2425704.1"/>
    </source>
</evidence>
<dbReference type="SMART" id="SM00852">
    <property type="entry name" value="MoCF_biosynth"/>
    <property type="match status" value="1"/>
</dbReference>
<dbReference type="SUPFAM" id="SSF53218">
    <property type="entry name" value="Molybdenum cofactor biosynthesis proteins"/>
    <property type="match status" value="1"/>
</dbReference>
<proteinExistence type="inferred from homology"/>
<evidence type="ECO:0000259" key="2">
    <source>
        <dbReference type="SMART" id="SM00852"/>
    </source>
</evidence>
<dbReference type="Proteomes" id="UP001199816">
    <property type="component" value="Unassembled WGS sequence"/>
</dbReference>